<keyword evidence="2" id="KW-1185">Reference proteome</keyword>
<reference evidence="1 2" key="1">
    <citation type="submission" date="2019-07" db="EMBL/GenBank/DDBJ databases">
        <title>WGS assembly of Gossypium tomentosum.</title>
        <authorList>
            <person name="Chen Z.J."/>
            <person name="Sreedasyam A."/>
            <person name="Ando A."/>
            <person name="Song Q."/>
            <person name="De L."/>
            <person name="Hulse-Kemp A."/>
            <person name="Ding M."/>
            <person name="Ye W."/>
            <person name="Kirkbride R."/>
            <person name="Jenkins J."/>
            <person name="Plott C."/>
            <person name="Lovell J."/>
            <person name="Lin Y.-M."/>
            <person name="Vaughn R."/>
            <person name="Liu B."/>
            <person name="Li W."/>
            <person name="Simpson S."/>
            <person name="Scheffler B."/>
            <person name="Saski C."/>
            <person name="Grover C."/>
            <person name="Hu G."/>
            <person name="Conover J."/>
            <person name="Carlson J."/>
            <person name="Shu S."/>
            <person name="Boston L."/>
            <person name="Williams M."/>
            <person name="Peterson D."/>
            <person name="Mcgee K."/>
            <person name="Jones D."/>
            <person name="Wendel J."/>
            <person name="Stelly D."/>
            <person name="Grimwood J."/>
            <person name="Schmutz J."/>
        </authorList>
    </citation>
    <scope>NUCLEOTIDE SEQUENCE [LARGE SCALE GENOMIC DNA]</scope>
    <source>
        <strain evidence="1">7179.01</strain>
    </source>
</reference>
<sequence length="101" mass="11069">MMIFGLRISSYTSSLTKQSEINDRFKSTGLLACARGMGLGWSSMGVRRPRMLRGKHVLLGLQSWFRVLGLSGLVNLGQVLKSGLGLTVGLWGIVIIWTLDC</sequence>
<dbReference type="Proteomes" id="UP000322667">
    <property type="component" value="Chromosome A13"/>
</dbReference>
<name>A0A5D2MJZ5_GOSTO</name>
<accession>A0A5D2MJZ5</accession>
<evidence type="ECO:0000313" key="2">
    <source>
        <dbReference type="Proteomes" id="UP000322667"/>
    </source>
</evidence>
<evidence type="ECO:0000313" key="1">
    <source>
        <dbReference type="EMBL" id="TYH91604.1"/>
    </source>
</evidence>
<protein>
    <submittedName>
        <fullName evidence="1">Uncharacterized protein</fullName>
    </submittedName>
</protein>
<organism evidence="1 2">
    <name type="scientific">Gossypium tomentosum</name>
    <name type="common">Hawaiian cotton</name>
    <name type="synonym">Gossypium sandvicense</name>
    <dbReference type="NCBI Taxonomy" id="34277"/>
    <lineage>
        <taxon>Eukaryota</taxon>
        <taxon>Viridiplantae</taxon>
        <taxon>Streptophyta</taxon>
        <taxon>Embryophyta</taxon>
        <taxon>Tracheophyta</taxon>
        <taxon>Spermatophyta</taxon>
        <taxon>Magnoliopsida</taxon>
        <taxon>eudicotyledons</taxon>
        <taxon>Gunneridae</taxon>
        <taxon>Pentapetalae</taxon>
        <taxon>rosids</taxon>
        <taxon>malvids</taxon>
        <taxon>Malvales</taxon>
        <taxon>Malvaceae</taxon>
        <taxon>Malvoideae</taxon>
        <taxon>Gossypium</taxon>
    </lineage>
</organism>
<dbReference type="EMBL" id="CM017622">
    <property type="protein sequence ID" value="TYH91604.1"/>
    <property type="molecule type" value="Genomic_DNA"/>
</dbReference>
<proteinExistence type="predicted"/>
<gene>
    <name evidence="1" type="ORF">ES332_A13G127000v1</name>
</gene>
<dbReference type="AlphaFoldDB" id="A0A5D2MJZ5"/>